<keyword evidence="4" id="KW-1185">Reference proteome</keyword>
<protein>
    <recommendedName>
        <fullName evidence="2">Myb/SANT-like DNA-binding domain-containing protein</fullName>
    </recommendedName>
</protein>
<dbReference type="AlphaFoldDB" id="A0AAE0QYE6"/>
<evidence type="ECO:0000313" key="4">
    <source>
        <dbReference type="Proteomes" id="UP001274896"/>
    </source>
</evidence>
<evidence type="ECO:0000256" key="1">
    <source>
        <dbReference type="SAM" id="MobiDB-lite"/>
    </source>
</evidence>
<evidence type="ECO:0000259" key="2">
    <source>
        <dbReference type="Pfam" id="PF13837"/>
    </source>
</evidence>
<feature type="domain" description="Myb/SANT-like DNA-binding" evidence="2">
    <location>
        <begin position="56"/>
        <end position="141"/>
    </location>
</feature>
<proteinExistence type="predicted"/>
<dbReference type="GO" id="GO:0005856">
    <property type="term" value="C:cytoskeleton"/>
    <property type="evidence" value="ECO:0007669"/>
    <property type="project" value="TreeGrafter"/>
</dbReference>
<reference evidence="3" key="1">
    <citation type="submission" date="2023-06" db="EMBL/GenBank/DDBJ databases">
        <title>Male Hemibagrus guttatus genome.</title>
        <authorList>
            <person name="Bian C."/>
        </authorList>
    </citation>
    <scope>NUCLEOTIDE SEQUENCE</scope>
    <source>
        <strain evidence="3">Male_cb2023</strain>
        <tissue evidence="3">Muscle</tissue>
    </source>
</reference>
<evidence type="ECO:0000313" key="3">
    <source>
        <dbReference type="EMBL" id="KAK3535658.1"/>
    </source>
</evidence>
<accession>A0AAE0QYE6</accession>
<comment type="caution">
    <text evidence="3">The sequence shown here is derived from an EMBL/GenBank/DDBJ whole genome shotgun (WGS) entry which is preliminary data.</text>
</comment>
<dbReference type="EMBL" id="JAUCMX010000009">
    <property type="protein sequence ID" value="KAK3535658.1"/>
    <property type="molecule type" value="Genomic_DNA"/>
</dbReference>
<organism evidence="3 4">
    <name type="scientific">Hemibagrus guttatus</name>
    <dbReference type="NCBI Taxonomy" id="175788"/>
    <lineage>
        <taxon>Eukaryota</taxon>
        <taxon>Metazoa</taxon>
        <taxon>Chordata</taxon>
        <taxon>Craniata</taxon>
        <taxon>Vertebrata</taxon>
        <taxon>Euteleostomi</taxon>
        <taxon>Actinopterygii</taxon>
        <taxon>Neopterygii</taxon>
        <taxon>Teleostei</taxon>
        <taxon>Ostariophysi</taxon>
        <taxon>Siluriformes</taxon>
        <taxon>Bagridae</taxon>
        <taxon>Hemibagrus</taxon>
    </lineage>
</organism>
<name>A0AAE0QYE6_9TELE</name>
<feature type="region of interest" description="Disordered" evidence="1">
    <location>
        <begin position="1"/>
        <end position="21"/>
    </location>
</feature>
<dbReference type="PANTHER" id="PTHR38709:SF1">
    <property type="entry name" value="DREBRIN"/>
    <property type="match status" value="1"/>
</dbReference>
<sequence length="347" mass="39456">MTVVVNPGLDRSAGKMGKHKDLSEFDEGPNCDGWTTGSEHLQNCSSCGVFLVCSVTDEDIKNLIRLRTTNALLFTRKRNAAKAAWSAIIRELGLDDKVTVEQIAKKWENLKLKYKEIKYPPPGMESVARSSQWRWFKLLDEALKDEFTPDDSFHSMTSSAGDDDCGPQTSKRICQVKVGSDVLELLVDDDSITRVGDSGPTVLSQERLLGEENPTMLSGLDSERARLAQERQLLEKELEELDRERLVLEREKDLADREKLALQRDRAQLEKDRAAVDRDRASLEQDRARLEKDRAALERDKAALVRDRETLKAENQGKNSTDCSLDTPHEKNREKLILLFERLIEKF</sequence>
<dbReference type="PANTHER" id="PTHR38709">
    <property type="entry name" value="SI:CH73-193C12.2-RELATED"/>
    <property type="match status" value="1"/>
</dbReference>
<gene>
    <name evidence="3" type="ORF">QTP70_019736</name>
</gene>
<dbReference type="InterPro" id="IPR044822">
    <property type="entry name" value="Myb_DNA-bind_4"/>
</dbReference>
<feature type="region of interest" description="Disordered" evidence="1">
    <location>
        <begin position="308"/>
        <end position="327"/>
    </location>
</feature>
<dbReference type="Pfam" id="PF13837">
    <property type="entry name" value="Myb_DNA-bind_4"/>
    <property type="match status" value="1"/>
</dbReference>
<dbReference type="Proteomes" id="UP001274896">
    <property type="component" value="Unassembled WGS sequence"/>
</dbReference>